<dbReference type="SUPFAM" id="SSF53098">
    <property type="entry name" value="Ribonuclease H-like"/>
    <property type="match status" value="1"/>
</dbReference>
<dbReference type="PANTHER" id="PTHR46481">
    <property type="entry name" value="ZINC FINGER BED DOMAIN-CONTAINING PROTEIN 4"/>
    <property type="match status" value="1"/>
</dbReference>
<dbReference type="AlphaFoldDB" id="A0ABD1HI00"/>
<feature type="compositionally biased region" description="Basic residues" evidence="1">
    <location>
        <begin position="9"/>
        <end position="22"/>
    </location>
</feature>
<evidence type="ECO:0000256" key="1">
    <source>
        <dbReference type="SAM" id="MobiDB-lite"/>
    </source>
</evidence>
<dbReference type="InterPro" id="IPR052035">
    <property type="entry name" value="ZnF_BED_domain_contain"/>
</dbReference>
<comment type="caution">
    <text evidence="2">The sequence shown here is derived from an EMBL/GenBank/DDBJ whole genome shotgun (WGS) entry which is preliminary data.</text>
</comment>
<dbReference type="Proteomes" id="UP001567538">
    <property type="component" value="Unassembled WGS sequence"/>
</dbReference>
<protein>
    <submittedName>
        <fullName evidence="2">Zinc finger BED domain-containing protein RICESLEEPER 2-like</fullName>
    </submittedName>
</protein>
<dbReference type="InterPro" id="IPR012337">
    <property type="entry name" value="RNaseH-like_sf"/>
</dbReference>
<evidence type="ECO:0000313" key="2">
    <source>
        <dbReference type="EMBL" id="KAL1556081.1"/>
    </source>
</evidence>
<keyword evidence="3" id="KW-1185">Reference proteome</keyword>
<reference evidence="2 3" key="1">
    <citation type="submission" date="2024-06" db="EMBL/GenBank/DDBJ databases">
        <title>A chromosome level genome sequence of Diviner's sage (Salvia divinorum).</title>
        <authorList>
            <person name="Ford S.A."/>
            <person name="Ro D.-K."/>
            <person name="Ness R.W."/>
            <person name="Phillips M.A."/>
        </authorList>
    </citation>
    <scope>NUCLEOTIDE SEQUENCE [LARGE SCALE GENOMIC DNA]</scope>
    <source>
        <strain evidence="2">SAF-2024a</strain>
        <tissue evidence="2">Leaf</tissue>
    </source>
</reference>
<evidence type="ECO:0000313" key="3">
    <source>
        <dbReference type="Proteomes" id="UP001567538"/>
    </source>
</evidence>
<feature type="region of interest" description="Disordered" evidence="1">
    <location>
        <begin position="1"/>
        <end position="36"/>
    </location>
</feature>
<organism evidence="2 3">
    <name type="scientific">Salvia divinorum</name>
    <name type="common">Maria pastora</name>
    <name type="synonym">Diviner's sage</name>
    <dbReference type="NCBI Taxonomy" id="28513"/>
    <lineage>
        <taxon>Eukaryota</taxon>
        <taxon>Viridiplantae</taxon>
        <taxon>Streptophyta</taxon>
        <taxon>Embryophyta</taxon>
        <taxon>Tracheophyta</taxon>
        <taxon>Spermatophyta</taxon>
        <taxon>Magnoliopsida</taxon>
        <taxon>eudicotyledons</taxon>
        <taxon>Gunneridae</taxon>
        <taxon>Pentapetalae</taxon>
        <taxon>asterids</taxon>
        <taxon>lamiids</taxon>
        <taxon>Lamiales</taxon>
        <taxon>Lamiaceae</taxon>
        <taxon>Nepetoideae</taxon>
        <taxon>Mentheae</taxon>
        <taxon>Salviinae</taxon>
        <taxon>Salvia</taxon>
        <taxon>Salvia subgen. Calosphace</taxon>
    </lineage>
</organism>
<dbReference type="PANTHER" id="PTHR46481:SF7">
    <property type="entry name" value="ZINC FINGER BED DOMAIN-CONTAINING PROTEIN RICESLEEPER 2-LIKE"/>
    <property type="match status" value="1"/>
</dbReference>
<proteinExistence type="predicted"/>
<sequence>MASIGSSHSGKRRKSKRLRLHAAPRPPPPPPEKLTDPIVGDLKVICNHCACLFKFRADEKEFGKLKSHFDNTYCSKLRNEESKEEEEKHSSQGSKGTCVEVSAYTYKNARKMIAKNICTASLPFKFAETEQFEDFMKACNPLGHKVPSIEIVREIGKQVRESILVLKKDLVKLSNKVSICCDVWSNDLGCQFVRITCHWVDESWAIQKRLIAFRVLYEGTRTPAEIALEMQKSLQNYGSDSKVFSISFDNQTVNTYSLEALSDALQPSISADFFHARCLNNILTMCVEDALSALEKELAPIRNAATGISFADTSLLRKWVAFCQKKGLVPRKFVLHYPGFCWYLSYRMINRCYEYRDVLCSFLADEKLEDAQVDSSQFEACSSLHQLLGSFYRAVEELSRVYQPTSVLVLENCVKIAVMLDSLARRDGLAPCVAKMKGIWLKHFEEIPTVFSTC</sequence>
<dbReference type="EMBL" id="JBEAFC010000005">
    <property type="protein sequence ID" value="KAL1556081.1"/>
    <property type="molecule type" value="Genomic_DNA"/>
</dbReference>
<gene>
    <name evidence="2" type="ORF">AAHA92_11747</name>
</gene>
<name>A0ABD1HI00_SALDI</name>
<accession>A0ABD1HI00</accession>